<evidence type="ECO:0000313" key="3">
    <source>
        <dbReference type="EMBL" id="KAL2063646.1"/>
    </source>
</evidence>
<dbReference type="InterPro" id="IPR023210">
    <property type="entry name" value="NADP_OxRdtase_dom"/>
</dbReference>
<dbReference type="PROSITE" id="PS00798">
    <property type="entry name" value="ALDOKETO_REDUCTASE_1"/>
    <property type="match status" value="1"/>
</dbReference>
<keyword evidence="1" id="KW-0560">Oxidoreductase</keyword>
<dbReference type="Proteomes" id="UP001595075">
    <property type="component" value="Unassembled WGS sequence"/>
</dbReference>
<evidence type="ECO:0000256" key="1">
    <source>
        <dbReference type="ARBA" id="ARBA00023002"/>
    </source>
</evidence>
<dbReference type="PANTHER" id="PTHR11732">
    <property type="entry name" value="ALDO/KETO REDUCTASE"/>
    <property type="match status" value="1"/>
</dbReference>
<comment type="caution">
    <text evidence="3">The sequence shown here is derived from an EMBL/GenBank/DDBJ whole genome shotgun (WGS) entry which is preliminary data.</text>
</comment>
<dbReference type="Gene3D" id="3.20.20.100">
    <property type="entry name" value="NADP-dependent oxidoreductase domain"/>
    <property type="match status" value="1"/>
</dbReference>
<dbReference type="PIRSF" id="PIRSF000097">
    <property type="entry name" value="AKR"/>
    <property type="match status" value="1"/>
</dbReference>
<dbReference type="InterPro" id="IPR020471">
    <property type="entry name" value="AKR"/>
</dbReference>
<accession>A0ABR4C2P9</accession>
<name>A0ABR4C2P9_9HELO</name>
<dbReference type="Pfam" id="PF00248">
    <property type="entry name" value="Aldo_ket_red"/>
    <property type="match status" value="1"/>
</dbReference>
<dbReference type="InterPro" id="IPR018170">
    <property type="entry name" value="Aldo/ket_reductase_CS"/>
</dbReference>
<sequence>MATPNMPRVTLSSGFRMPVIGLGTSFSNTSEGPDLIEVENTIKLALQIGYRHIDCAPVYQNEAAVGRGIKASGIPRKDLFITSKLWNTEHNPKDVGPALDQTLRDLGTDFVDLYLIHWPQSYIKQIPYTAFPEDQNGNTITIDVPIASTWRAMEALVIAGKARSIGVSNFFQPELEQLLLTANIHPAVNQIPVTPYRPKVDRVEWCRSKNIHVTAWGPLTIDRATQYNVASDPIAQKIAASINITPAQLILSWAIQRGTSVIPKSSHEERLRSNLAVVELSPEIIKQVDQLEISL</sequence>
<dbReference type="PROSITE" id="PS00062">
    <property type="entry name" value="ALDOKETO_REDUCTASE_2"/>
    <property type="match status" value="1"/>
</dbReference>
<evidence type="ECO:0000313" key="4">
    <source>
        <dbReference type="Proteomes" id="UP001595075"/>
    </source>
</evidence>
<proteinExistence type="predicted"/>
<feature type="domain" description="NADP-dependent oxidoreductase" evidence="2">
    <location>
        <begin position="20"/>
        <end position="292"/>
    </location>
</feature>
<protein>
    <recommendedName>
        <fullName evidence="2">NADP-dependent oxidoreductase domain-containing protein</fullName>
    </recommendedName>
</protein>
<gene>
    <name evidence="3" type="ORF">VTL71DRAFT_5451</name>
</gene>
<dbReference type="PROSITE" id="PS00063">
    <property type="entry name" value="ALDOKETO_REDUCTASE_3"/>
    <property type="match status" value="1"/>
</dbReference>
<dbReference type="PRINTS" id="PR00069">
    <property type="entry name" value="ALDKETRDTASE"/>
</dbReference>
<dbReference type="CDD" id="cd19071">
    <property type="entry name" value="AKR_AKR1-5-like"/>
    <property type="match status" value="1"/>
</dbReference>
<reference evidence="3 4" key="1">
    <citation type="journal article" date="2024" name="Commun. Biol.">
        <title>Comparative genomic analysis of thermophilic fungi reveals convergent evolutionary adaptations and gene losses.</title>
        <authorList>
            <person name="Steindorff A.S."/>
            <person name="Aguilar-Pontes M.V."/>
            <person name="Robinson A.J."/>
            <person name="Andreopoulos B."/>
            <person name="LaButti K."/>
            <person name="Kuo A."/>
            <person name="Mondo S."/>
            <person name="Riley R."/>
            <person name="Otillar R."/>
            <person name="Haridas S."/>
            <person name="Lipzen A."/>
            <person name="Grimwood J."/>
            <person name="Schmutz J."/>
            <person name="Clum A."/>
            <person name="Reid I.D."/>
            <person name="Moisan M.C."/>
            <person name="Butler G."/>
            <person name="Nguyen T.T.M."/>
            <person name="Dewar K."/>
            <person name="Conant G."/>
            <person name="Drula E."/>
            <person name="Henrissat B."/>
            <person name="Hansel C."/>
            <person name="Singer S."/>
            <person name="Hutchinson M.I."/>
            <person name="de Vries R.P."/>
            <person name="Natvig D.O."/>
            <person name="Powell A.J."/>
            <person name="Tsang A."/>
            <person name="Grigoriev I.V."/>
        </authorList>
    </citation>
    <scope>NUCLEOTIDE SEQUENCE [LARGE SCALE GENOMIC DNA]</scope>
    <source>
        <strain evidence="3 4">CBS 494.80</strain>
    </source>
</reference>
<dbReference type="EMBL" id="JAZHXI010000015">
    <property type="protein sequence ID" value="KAL2063646.1"/>
    <property type="molecule type" value="Genomic_DNA"/>
</dbReference>
<organism evidence="3 4">
    <name type="scientific">Oculimacula yallundae</name>
    <dbReference type="NCBI Taxonomy" id="86028"/>
    <lineage>
        <taxon>Eukaryota</taxon>
        <taxon>Fungi</taxon>
        <taxon>Dikarya</taxon>
        <taxon>Ascomycota</taxon>
        <taxon>Pezizomycotina</taxon>
        <taxon>Leotiomycetes</taxon>
        <taxon>Helotiales</taxon>
        <taxon>Ploettnerulaceae</taxon>
        <taxon>Oculimacula</taxon>
    </lineage>
</organism>
<keyword evidence="4" id="KW-1185">Reference proteome</keyword>
<dbReference type="SUPFAM" id="SSF51430">
    <property type="entry name" value="NAD(P)-linked oxidoreductase"/>
    <property type="match status" value="1"/>
</dbReference>
<evidence type="ECO:0000259" key="2">
    <source>
        <dbReference type="Pfam" id="PF00248"/>
    </source>
</evidence>
<dbReference type="InterPro" id="IPR036812">
    <property type="entry name" value="NAD(P)_OxRdtase_dom_sf"/>
</dbReference>